<dbReference type="EMBL" id="LSFM01000022">
    <property type="protein sequence ID" value="OBY64579.1"/>
    <property type="molecule type" value="Genomic_DNA"/>
</dbReference>
<proteinExistence type="predicted"/>
<dbReference type="AlphaFoldDB" id="A0A1B8TYK7"/>
<keyword evidence="1" id="KW-1133">Transmembrane helix</keyword>
<gene>
    <name evidence="2" type="ORF">LPB3_09390</name>
</gene>
<reference evidence="3" key="1">
    <citation type="submission" date="2016-02" db="EMBL/GenBank/DDBJ databases">
        <authorList>
            <person name="Shin S.-K."/>
            <person name="Yi H."/>
            <person name="Kim E."/>
        </authorList>
    </citation>
    <scope>NUCLEOTIDE SEQUENCE [LARGE SCALE GENOMIC DNA]</scope>
    <source>
        <strain evidence="3">LPB0003</strain>
    </source>
</reference>
<protein>
    <recommendedName>
        <fullName evidence="4">Glycine zipper family protein</fullName>
    </recommendedName>
</protein>
<comment type="caution">
    <text evidence="2">The sequence shown here is derived from an EMBL/GenBank/DDBJ whole genome shotgun (WGS) entry which is preliminary data.</text>
</comment>
<sequence length="153" mass="17028">MEIKELNQKSNIQQHKKLMSAYTQINNLLLALETQGLPDEIVIFINTKIDHINAISNSEKEIKKELRKSQSSMLLKIEKELKLVPKNYYRNTWLAIGMAAFGIPLGVVFGAALGNMGFLGIGLPIGMVIGLAVGTQMDKKAFEEGRQLDLEIT</sequence>
<keyword evidence="1" id="KW-0812">Transmembrane</keyword>
<evidence type="ECO:0000313" key="2">
    <source>
        <dbReference type="EMBL" id="OBY64579.1"/>
    </source>
</evidence>
<dbReference type="KEGG" id="pob:LPB03_03105"/>
<name>A0A1B8TYK7_9FLAO</name>
<feature type="transmembrane region" description="Helical" evidence="1">
    <location>
        <begin position="92"/>
        <end position="112"/>
    </location>
</feature>
<evidence type="ECO:0000313" key="3">
    <source>
        <dbReference type="Proteomes" id="UP000092584"/>
    </source>
</evidence>
<evidence type="ECO:0000256" key="1">
    <source>
        <dbReference type="SAM" id="Phobius"/>
    </source>
</evidence>
<dbReference type="Proteomes" id="UP000092584">
    <property type="component" value="Unassembled WGS sequence"/>
</dbReference>
<dbReference type="STRING" id="1774273.LPB03_03105"/>
<evidence type="ECO:0008006" key="4">
    <source>
        <dbReference type="Google" id="ProtNLM"/>
    </source>
</evidence>
<accession>A0A1B8TYK7</accession>
<organism evidence="2 3">
    <name type="scientific">Polaribacter vadi</name>
    <dbReference type="NCBI Taxonomy" id="1774273"/>
    <lineage>
        <taxon>Bacteria</taxon>
        <taxon>Pseudomonadati</taxon>
        <taxon>Bacteroidota</taxon>
        <taxon>Flavobacteriia</taxon>
        <taxon>Flavobacteriales</taxon>
        <taxon>Flavobacteriaceae</taxon>
    </lineage>
</organism>
<dbReference type="RefSeq" id="WP_065319326.1">
    <property type="nucleotide sequence ID" value="NZ_CP017477.1"/>
</dbReference>
<keyword evidence="1" id="KW-0472">Membrane</keyword>
<feature type="transmembrane region" description="Helical" evidence="1">
    <location>
        <begin position="118"/>
        <end position="137"/>
    </location>
</feature>
<dbReference type="OrthoDB" id="769130at2"/>
<keyword evidence="3" id="KW-1185">Reference proteome</keyword>